<evidence type="ECO:0000313" key="2">
    <source>
        <dbReference type="EMBL" id="KAF5833259.1"/>
    </source>
</evidence>
<name>A0ABQ7GF75_DUNSA</name>
<gene>
    <name evidence="2" type="ORF">DUNSADRAFT_10497</name>
</gene>
<feature type="non-terminal residue" evidence="2">
    <location>
        <position position="83"/>
    </location>
</feature>
<evidence type="ECO:0000256" key="1">
    <source>
        <dbReference type="SAM" id="MobiDB-lite"/>
    </source>
</evidence>
<protein>
    <submittedName>
        <fullName evidence="2">Uncharacterized protein</fullName>
    </submittedName>
</protein>
<evidence type="ECO:0000313" key="3">
    <source>
        <dbReference type="Proteomes" id="UP000815325"/>
    </source>
</evidence>
<reference evidence="2" key="1">
    <citation type="submission" date="2017-08" db="EMBL/GenBank/DDBJ databases">
        <authorList>
            <person name="Polle J.E."/>
            <person name="Barry K."/>
            <person name="Cushman J."/>
            <person name="Schmutz J."/>
            <person name="Tran D."/>
            <person name="Hathwaick L.T."/>
            <person name="Yim W.C."/>
            <person name="Jenkins J."/>
            <person name="Mckie-Krisberg Z.M."/>
            <person name="Prochnik S."/>
            <person name="Lindquist E."/>
            <person name="Dockter R.B."/>
            <person name="Adam C."/>
            <person name="Molina H."/>
            <person name="Bunkerborg J."/>
            <person name="Jin E."/>
            <person name="Buchheim M."/>
            <person name="Magnuson J."/>
        </authorList>
    </citation>
    <scope>NUCLEOTIDE SEQUENCE</scope>
    <source>
        <strain evidence="2">CCAP 19/18</strain>
    </source>
</reference>
<dbReference type="Proteomes" id="UP000815325">
    <property type="component" value="Unassembled WGS sequence"/>
</dbReference>
<feature type="region of interest" description="Disordered" evidence="1">
    <location>
        <begin position="27"/>
        <end position="62"/>
    </location>
</feature>
<comment type="caution">
    <text evidence="2">The sequence shown here is derived from an EMBL/GenBank/DDBJ whole genome shotgun (WGS) entry which is preliminary data.</text>
</comment>
<dbReference type="EMBL" id="MU069821">
    <property type="protein sequence ID" value="KAF5833259.1"/>
    <property type="molecule type" value="Genomic_DNA"/>
</dbReference>
<proteinExistence type="predicted"/>
<accession>A0ABQ7GF75</accession>
<keyword evidence="3" id="KW-1185">Reference proteome</keyword>
<organism evidence="2 3">
    <name type="scientific">Dunaliella salina</name>
    <name type="common">Green alga</name>
    <name type="synonym">Protococcus salinus</name>
    <dbReference type="NCBI Taxonomy" id="3046"/>
    <lineage>
        <taxon>Eukaryota</taxon>
        <taxon>Viridiplantae</taxon>
        <taxon>Chlorophyta</taxon>
        <taxon>core chlorophytes</taxon>
        <taxon>Chlorophyceae</taxon>
        <taxon>CS clade</taxon>
        <taxon>Chlamydomonadales</taxon>
        <taxon>Dunaliellaceae</taxon>
        <taxon>Dunaliella</taxon>
    </lineage>
</organism>
<sequence>MTLIEAVQQTHANAGACNVCAAAAAGPPGGGAGHAAGHAADSTHRRQSAPGRCSGGTAPNRRRWVGSAAGARAACAARTGAWG</sequence>